<keyword evidence="1" id="KW-0175">Coiled coil</keyword>
<dbReference type="SUPFAM" id="SSF57652">
    <property type="entry name" value="HIPIP (high potential iron protein)"/>
    <property type="match status" value="1"/>
</dbReference>
<proteinExistence type="predicted"/>
<sequence length="439" mass="49572">MKEKELTDKELSGGALLIKTTPAFPGSEVMEMAKDRVLEFAKVMIEPTEYMNYSVFKVEQSIVKYRTHDFETAECEYCRYFLKPDTCKVVNGEINSEGVCDAYQGGDNFKAYKVASEDILSFVKGMLIKQPYQHVVIKGINTPVGHLVLIKDTMEPKPHVFSLPIKFHIEHTSREHNWTQEEVDELIKIGKEDKKPTDKIVKADIKEEKEEKDMKDKEKGFSLTDTNKTTGFDVRCDDCNFTFHSDVRGESTPCIKCGGRTTTIGTDAHGVPKSVDIGEEKIMKEKIEALEKEISTMKEGTIKKEADLQAKVVELEAATATIEELKKESVEAKTKIEDIEKAKVKEIEKAKADAIKITERKSELGDEFSKDVDLLDDAQYELAKTKKELSEKDAEIAELKKGKKTDVTPDLDKGSKNKDVKDDITLKAERVKKFAFGDE</sequence>
<name>A0A0F9IR55_9ZZZZ</name>
<dbReference type="AlphaFoldDB" id="A0A0F9IR55"/>
<organism evidence="2">
    <name type="scientific">marine sediment metagenome</name>
    <dbReference type="NCBI Taxonomy" id="412755"/>
    <lineage>
        <taxon>unclassified sequences</taxon>
        <taxon>metagenomes</taxon>
        <taxon>ecological metagenomes</taxon>
    </lineage>
</organism>
<dbReference type="EMBL" id="LAZR01020230">
    <property type="protein sequence ID" value="KKL89637.1"/>
    <property type="molecule type" value="Genomic_DNA"/>
</dbReference>
<reference evidence="2" key="1">
    <citation type="journal article" date="2015" name="Nature">
        <title>Complex archaea that bridge the gap between prokaryotes and eukaryotes.</title>
        <authorList>
            <person name="Spang A."/>
            <person name="Saw J.H."/>
            <person name="Jorgensen S.L."/>
            <person name="Zaremba-Niedzwiedzka K."/>
            <person name="Martijn J."/>
            <person name="Lind A.E."/>
            <person name="van Eijk R."/>
            <person name="Schleper C."/>
            <person name="Guy L."/>
            <person name="Ettema T.J."/>
        </authorList>
    </citation>
    <scope>NUCLEOTIDE SEQUENCE</scope>
</reference>
<dbReference type="GO" id="GO:0009055">
    <property type="term" value="F:electron transfer activity"/>
    <property type="evidence" value="ECO:0007669"/>
    <property type="project" value="InterPro"/>
</dbReference>
<dbReference type="GO" id="GO:0019646">
    <property type="term" value="P:aerobic electron transport chain"/>
    <property type="evidence" value="ECO:0007669"/>
    <property type="project" value="InterPro"/>
</dbReference>
<comment type="caution">
    <text evidence="2">The sequence shown here is derived from an EMBL/GenBank/DDBJ whole genome shotgun (WGS) entry which is preliminary data.</text>
</comment>
<evidence type="ECO:0000256" key="1">
    <source>
        <dbReference type="SAM" id="Coils"/>
    </source>
</evidence>
<protein>
    <submittedName>
        <fullName evidence="2">Uncharacterized protein</fullName>
    </submittedName>
</protein>
<feature type="non-terminal residue" evidence="2">
    <location>
        <position position="1"/>
    </location>
</feature>
<gene>
    <name evidence="2" type="ORF">LCGC14_1912710</name>
</gene>
<accession>A0A0F9IR55</accession>
<dbReference type="InterPro" id="IPR036369">
    <property type="entry name" value="HIPIP_sf"/>
</dbReference>
<feature type="coiled-coil region" evidence="1">
    <location>
        <begin position="280"/>
        <end position="402"/>
    </location>
</feature>
<evidence type="ECO:0000313" key="2">
    <source>
        <dbReference type="EMBL" id="KKL89637.1"/>
    </source>
</evidence>
<dbReference type="Gene3D" id="4.10.490.10">
    <property type="entry name" value="High potential iron-sulphur protein"/>
    <property type="match status" value="1"/>
</dbReference>